<dbReference type="InterPro" id="IPR003871">
    <property type="entry name" value="RFA1B/D_OB_1st"/>
</dbReference>
<evidence type="ECO:0000313" key="2">
    <source>
        <dbReference type="EMBL" id="MED6157224.1"/>
    </source>
</evidence>
<organism evidence="2 3">
    <name type="scientific">Stylosanthes scabra</name>
    <dbReference type="NCBI Taxonomy" id="79078"/>
    <lineage>
        <taxon>Eukaryota</taxon>
        <taxon>Viridiplantae</taxon>
        <taxon>Streptophyta</taxon>
        <taxon>Embryophyta</taxon>
        <taxon>Tracheophyta</taxon>
        <taxon>Spermatophyta</taxon>
        <taxon>Magnoliopsida</taxon>
        <taxon>eudicotyledons</taxon>
        <taxon>Gunneridae</taxon>
        <taxon>Pentapetalae</taxon>
        <taxon>rosids</taxon>
        <taxon>fabids</taxon>
        <taxon>Fabales</taxon>
        <taxon>Fabaceae</taxon>
        <taxon>Papilionoideae</taxon>
        <taxon>50 kb inversion clade</taxon>
        <taxon>dalbergioids sensu lato</taxon>
        <taxon>Dalbergieae</taxon>
        <taxon>Pterocarpus clade</taxon>
        <taxon>Stylosanthes</taxon>
    </lineage>
</organism>
<keyword evidence="3" id="KW-1185">Reference proteome</keyword>
<comment type="caution">
    <text evidence="2">The sequence shown here is derived from an EMBL/GenBank/DDBJ whole genome shotgun (WGS) entry which is preliminary data.</text>
</comment>
<protein>
    <recommendedName>
        <fullName evidence="1">Replication protein A 70 kDa DNA-binding subunit B/D first OB fold domain-containing protein</fullName>
    </recommendedName>
</protein>
<sequence>MGRYDFIENIDLKKVNFKDASSIEIVLQDIKGGRIQASFPCSIFDKHDNSVEEINMYVIRNLILQNKKLKTRATDQKWILTFSNTTDVEPIERPSFFRDLDAYLMTETFA</sequence>
<evidence type="ECO:0000313" key="3">
    <source>
        <dbReference type="Proteomes" id="UP001341840"/>
    </source>
</evidence>
<proteinExistence type="predicted"/>
<dbReference type="EMBL" id="JASCZI010120899">
    <property type="protein sequence ID" value="MED6157224.1"/>
    <property type="molecule type" value="Genomic_DNA"/>
</dbReference>
<reference evidence="2 3" key="1">
    <citation type="journal article" date="2023" name="Plants (Basel)">
        <title>Bridging the Gap: Combining Genomics and Transcriptomics Approaches to Understand Stylosanthes scabra, an Orphan Legume from the Brazilian Caatinga.</title>
        <authorList>
            <person name="Ferreira-Neto J.R.C."/>
            <person name="da Silva M.D."/>
            <person name="Binneck E."/>
            <person name="de Melo N.F."/>
            <person name="da Silva R.H."/>
            <person name="de Melo A.L.T.M."/>
            <person name="Pandolfi V."/>
            <person name="Bustamante F.O."/>
            <person name="Brasileiro-Vidal A.C."/>
            <person name="Benko-Iseppon A.M."/>
        </authorList>
    </citation>
    <scope>NUCLEOTIDE SEQUENCE [LARGE SCALE GENOMIC DNA]</scope>
    <source>
        <tissue evidence="2">Leaves</tissue>
    </source>
</reference>
<dbReference type="InterPro" id="IPR012340">
    <property type="entry name" value="NA-bd_OB-fold"/>
</dbReference>
<dbReference type="SUPFAM" id="SSF50249">
    <property type="entry name" value="Nucleic acid-binding proteins"/>
    <property type="match status" value="1"/>
</dbReference>
<name>A0ABU6U828_9FABA</name>
<accession>A0ABU6U828</accession>
<evidence type="ECO:0000259" key="1">
    <source>
        <dbReference type="Pfam" id="PF02721"/>
    </source>
</evidence>
<dbReference type="Gene3D" id="2.40.50.140">
    <property type="entry name" value="Nucleic acid-binding proteins"/>
    <property type="match status" value="1"/>
</dbReference>
<gene>
    <name evidence="2" type="ORF">PIB30_021422</name>
</gene>
<feature type="domain" description="Replication protein A 70 kDa DNA-binding subunit B/D first OB fold" evidence="1">
    <location>
        <begin position="13"/>
        <end position="90"/>
    </location>
</feature>
<dbReference type="Proteomes" id="UP001341840">
    <property type="component" value="Unassembled WGS sequence"/>
</dbReference>
<dbReference type="Pfam" id="PF02721">
    <property type="entry name" value="DUF223"/>
    <property type="match status" value="1"/>
</dbReference>